<proteinExistence type="predicted"/>
<evidence type="ECO:0008006" key="4">
    <source>
        <dbReference type="Google" id="ProtNLM"/>
    </source>
</evidence>
<reference evidence="2 3" key="1">
    <citation type="submission" date="2024-08" db="EMBL/GenBank/DDBJ databases">
        <authorList>
            <person name="Cucini C."/>
            <person name="Frati F."/>
        </authorList>
    </citation>
    <scope>NUCLEOTIDE SEQUENCE [LARGE SCALE GENOMIC DNA]</scope>
</reference>
<keyword evidence="3" id="KW-1185">Reference proteome</keyword>
<accession>A0ABP1PZ20</accession>
<dbReference type="Proteomes" id="UP001642540">
    <property type="component" value="Unassembled WGS sequence"/>
</dbReference>
<evidence type="ECO:0000313" key="2">
    <source>
        <dbReference type="EMBL" id="CAL8081003.1"/>
    </source>
</evidence>
<protein>
    <recommendedName>
        <fullName evidence="4">O-acyltransferase WSD1 C-terminal domain-containing protein</fullName>
    </recommendedName>
</protein>
<evidence type="ECO:0000256" key="1">
    <source>
        <dbReference type="SAM" id="Phobius"/>
    </source>
</evidence>
<comment type="caution">
    <text evidence="2">The sequence shown here is derived from an EMBL/GenBank/DDBJ whole genome shotgun (WGS) entry which is preliminary data.</text>
</comment>
<organism evidence="2 3">
    <name type="scientific">Orchesella dallaii</name>
    <dbReference type="NCBI Taxonomy" id="48710"/>
    <lineage>
        <taxon>Eukaryota</taxon>
        <taxon>Metazoa</taxon>
        <taxon>Ecdysozoa</taxon>
        <taxon>Arthropoda</taxon>
        <taxon>Hexapoda</taxon>
        <taxon>Collembola</taxon>
        <taxon>Entomobryomorpha</taxon>
        <taxon>Entomobryoidea</taxon>
        <taxon>Orchesellidae</taxon>
        <taxon>Orchesellinae</taxon>
        <taxon>Orchesella</taxon>
    </lineage>
</organism>
<keyword evidence="1" id="KW-0812">Transmembrane</keyword>
<keyword evidence="1" id="KW-1133">Transmembrane helix</keyword>
<evidence type="ECO:0000313" key="3">
    <source>
        <dbReference type="Proteomes" id="UP001642540"/>
    </source>
</evidence>
<dbReference type="EMBL" id="CAXLJM020000014">
    <property type="protein sequence ID" value="CAL8081003.1"/>
    <property type="molecule type" value="Genomic_DNA"/>
</dbReference>
<gene>
    <name evidence="2" type="ORF">ODALV1_LOCUS4808</name>
</gene>
<keyword evidence="1" id="KW-0472">Membrane</keyword>
<sequence length="519" mass="59256">MFAPKALGTTSHLQNEKAFAHPSSLPLLQDEKTSEKSLGGESTESIVVPGYYAPVKPPREIGVNSFSTIIKFILINFVSGIFWLLSPVFAVIYFILGLLPRLFVSLILSWNHDVVGFCKLMPILRGFGSTSGRYHTVMLTIRGRCDIIRLRRHMFKVLNVLDPNTGEAKFPYMKNRVVRRFGYLCLKECCHRFNIENHIRYFGDQNQNEFLRLDDIISFLEENYEDPFQNIPAAPQWELLVIPRFVYSNEQAKLLAPLDGRQFYSLVFRFHHGIMDWTMFQQFLTEFLGRTSGRVRSPFSTPVKSSCWTGLKTSLAVVFIAPFKFFGQIFKKWKKFGDLKVGIQRTSLGLTKTYNADSFEDVKLRTFTSIDTVLATCVRVAARNLILGQNLKWPKRLGVTRVFNSSTSQLAGVDFVSINYSQYRNAIERLHATFHTMEREYGACVLGAQRRFNKIMMFVAGTLPYVWNAWIYRTIMKADVIIEVWPSADEPAILFGTDLVADIVGWSGNSGVDASNKPQ</sequence>
<name>A0ABP1PZ20_9HEXA</name>
<feature type="transmembrane region" description="Helical" evidence="1">
    <location>
        <begin position="66"/>
        <end position="85"/>
    </location>
</feature>